<evidence type="ECO:0000256" key="1">
    <source>
        <dbReference type="ARBA" id="ARBA00004589"/>
    </source>
</evidence>
<gene>
    <name evidence="12" type="ORF">B0T19DRAFT_413072</name>
</gene>
<evidence type="ECO:0000259" key="11">
    <source>
        <dbReference type="PROSITE" id="PS52012"/>
    </source>
</evidence>
<evidence type="ECO:0000256" key="9">
    <source>
        <dbReference type="PROSITE-ProRule" id="PRU01356"/>
    </source>
</evidence>
<protein>
    <recommendedName>
        <fullName evidence="11">CFEM domain-containing protein</fullName>
    </recommendedName>
</protein>
<feature type="domain" description="CFEM" evidence="11">
    <location>
        <begin position="4"/>
        <end position="115"/>
    </location>
</feature>
<keyword evidence="8" id="KW-0449">Lipoprotein</keyword>
<name>A0AAE0J6P8_9PEZI</name>
<accession>A0AAE0J6P8</accession>
<dbReference type="GO" id="GO:0046872">
    <property type="term" value="F:metal ion binding"/>
    <property type="evidence" value="ECO:0007669"/>
    <property type="project" value="UniProtKB-UniRule"/>
</dbReference>
<feature type="disulfide bond" evidence="9">
    <location>
        <begin position="55"/>
        <end position="88"/>
    </location>
</feature>
<dbReference type="InterPro" id="IPR008427">
    <property type="entry name" value="Extracellular_membr_CFEM_dom"/>
</dbReference>
<evidence type="ECO:0000256" key="8">
    <source>
        <dbReference type="ARBA" id="ARBA00023288"/>
    </source>
</evidence>
<feature type="binding site" description="axial binding residue" evidence="9">
    <location>
        <position position="50"/>
    </location>
    <ligand>
        <name>heme</name>
        <dbReference type="ChEBI" id="CHEBI:30413"/>
    </ligand>
    <ligandPart>
        <name>Fe</name>
        <dbReference type="ChEBI" id="CHEBI:18248"/>
    </ligandPart>
</feature>
<feature type="disulfide bond" evidence="9">
    <location>
        <begin position="36"/>
        <end position="67"/>
    </location>
</feature>
<keyword evidence="9" id="KW-0408">Iron</keyword>
<proteinExistence type="inferred from homology"/>
<dbReference type="Pfam" id="PF05730">
    <property type="entry name" value="CFEM"/>
    <property type="match status" value="1"/>
</dbReference>
<keyword evidence="6 10" id="KW-0732">Signal</keyword>
<dbReference type="GO" id="GO:0005576">
    <property type="term" value="C:extracellular region"/>
    <property type="evidence" value="ECO:0007669"/>
    <property type="project" value="UniProtKB-SubCell"/>
</dbReference>
<feature type="disulfide bond" evidence="9">
    <location>
        <begin position="32"/>
        <end position="72"/>
    </location>
</feature>
<evidence type="ECO:0000256" key="2">
    <source>
        <dbReference type="ARBA" id="ARBA00004613"/>
    </source>
</evidence>
<keyword evidence="7 9" id="KW-1015">Disulfide bond</keyword>
<keyword evidence="13" id="KW-1185">Reference proteome</keyword>
<evidence type="ECO:0000256" key="10">
    <source>
        <dbReference type="SAM" id="SignalP"/>
    </source>
</evidence>
<dbReference type="AlphaFoldDB" id="A0AAE0J6P8"/>
<sequence>MKSINWLTALLLIAVQTLATKPETEVGDFPICAQTCVTFSFQFCHCTLGDFTCLCKCDGLLPLLQQCSGTRCASDMNQTMQAFVDDTCPSPKTSSSTTVTSTTTTSASSFMVTSSLSFTSSTTTRFGNLTASSTTTTCRPHVYGTGTHTYSACRPTYSVAISGVSDSYRSAWGRFWSWGVLLLGIFWMGAL</sequence>
<comment type="similarity">
    <text evidence="3">Belongs to the RBT5 family.</text>
</comment>
<evidence type="ECO:0000256" key="4">
    <source>
        <dbReference type="ARBA" id="ARBA00022525"/>
    </source>
</evidence>
<dbReference type="PROSITE" id="PS52012">
    <property type="entry name" value="CFEM"/>
    <property type="match status" value="1"/>
</dbReference>
<keyword evidence="9" id="KW-0349">Heme</keyword>
<evidence type="ECO:0000256" key="5">
    <source>
        <dbReference type="ARBA" id="ARBA00022622"/>
    </source>
</evidence>
<reference evidence="12" key="1">
    <citation type="journal article" date="2023" name="Mol. Phylogenet. Evol.">
        <title>Genome-scale phylogeny and comparative genomics of the fungal order Sordariales.</title>
        <authorList>
            <person name="Hensen N."/>
            <person name="Bonometti L."/>
            <person name="Westerberg I."/>
            <person name="Brannstrom I.O."/>
            <person name="Guillou S."/>
            <person name="Cros-Aarteil S."/>
            <person name="Calhoun S."/>
            <person name="Haridas S."/>
            <person name="Kuo A."/>
            <person name="Mondo S."/>
            <person name="Pangilinan J."/>
            <person name="Riley R."/>
            <person name="LaButti K."/>
            <person name="Andreopoulos B."/>
            <person name="Lipzen A."/>
            <person name="Chen C."/>
            <person name="Yan M."/>
            <person name="Daum C."/>
            <person name="Ng V."/>
            <person name="Clum A."/>
            <person name="Steindorff A."/>
            <person name="Ohm R.A."/>
            <person name="Martin F."/>
            <person name="Silar P."/>
            <person name="Natvig D.O."/>
            <person name="Lalanne C."/>
            <person name="Gautier V."/>
            <person name="Ament-Velasquez S.L."/>
            <person name="Kruys A."/>
            <person name="Hutchinson M.I."/>
            <person name="Powell A.J."/>
            <person name="Barry K."/>
            <person name="Miller A.N."/>
            <person name="Grigoriev I.V."/>
            <person name="Debuchy R."/>
            <person name="Gladieux P."/>
            <person name="Hiltunen Thoren M."/>
            <person name="Johannesson H."/>
        </authorList>
    </citation>
    <scope>NUCLEOTIDE SEQUENCE</scope>
    <source>
        <strain evidence="12">SMH4131-1</strain>
    </source>
</reference>
<comment type="subcellular location">
    <subcellularLocation>
        <location evidence="1">Membrane</location>
        <topology evidence="1">Lipid-anchor</topology>
        <topology evidence="1">GPI-anchor</topology>
    </subcellularLocation>
    <subcellularLocation>
        <location evidence="2">Secreted</location>
    </subcellularLocation>
</comment>
<evidence type="ECO:0000256" key="7">
    <source>
        <dbReference type="ARBA" id="ARBA00023157"/>
    </source>
</evidence>
<keyword evidence="9" id="KW-0479">Metal-binding</keyword>
<feature type="signal peptide" evidence="10">
    <location>
        <begin position="1"/>
        <end position="19"/>
    </location>
</feature>
<dbReference type="Proteomes" id="UP001286456">
    <property type="component" value="Unassembled WGS sequence"/>
</dbReference>
<keyword evidence="5" id="KW-0325">Glycoprotein</keyword>
<evidence type="ECO:0000256" key="6">
    <source>
        <dbReference type="ARBA" id="ARBA00022729"/>
    </source>
</evidence>
<keyword evidence="5" id="KW-0336">GPI-anchor</keyword>
<comment type="caution">
    <text evidence="12">The sequence shown here is derived from an EMBL/GenBank/DDBJ whole genome shotgun (WGS) entry which is preliminary data.</text>
</comment>
<keyword evidence="5" id="KW-0472">Membrane</keyword>
<dbReference type="GO" id="GO:0098552">
    <property type="term" value="C:side of membrane"/>
    <property type="evidence" value="ECO:0007669"/>
    <property type="project" value="UniProtKB-KW"/>
</dbReference>
<evidence type="ECO:0000313" key="13">
    <source>
        <dbReference type="Proteomes" id="UP001286456"/>
    </source>
</evidence>
<dbReference type="EMBL" id="JAUEPO010000001">
    <property type="protein sequence ID" value="KAK3337557.1"/>
    <property type="molecule type" value="Genomic_DNA"/>
</dbReference>
<keyword evidence="4" id="KW-0964">Secreted</keyword>
<evidence type="ECO:0000313" key="12">
    <source>
        <dbReference type="EMBL" id="KAK3337557.1"/>
    </source>
</evidence>
<evidence type="ECO:0000256" key="3">
    <source>
        <dbReference type="ARBA" id="ARBA00010031"/>
    </source>
</evidence>
<reference evidence="12" key="2">
    <citation type="submission" date="2023-06" db="EMBL/GenBank/DDBJ databases">
        <authorList>
            <consortium name="Lawrence Berkeley National Laboratory"/>
            <person name="Haridas S."/>
            <person name="Hensen N."/>
            <person name="Bonometti L."/>
            <person name="Westerberg I."/>
            <person name="Brannstrom I.O."/>
            <person name="Guillou S."/>
            <person name="Cros-Aarteil S."/>
            <person name="Calhoun S."/>
            <person name="Kuo A."/>
            <person name="Mondo S."/>
            <person name="Pangilinan J."/>
            <person name="Riley R."/>
            <person name="Labutti K."/>
            <person name="Andreopoulos B."/>
            <person name="Lipzen A."/>
            <person name="Chen C."/>
            <person name="Yanf M."/>
            <person name="Daum C."/>
            <person name="Ng V."/>
            <person name="Clum A."/>
            <person name="Steindorff A."/>
            <person name="Ohm R."/>
            <person name="Martin F."/>
            <person name="Silar P."/>
            <person name="Natvig D."/>
            <person name="Lalanne C."/>
            <person name="Gautier V."/>
            <person name="Ament-Velasquez S.L."/>
            <person name="Kruys A."/>
            <person name="Hutchinson M.I."/>
            <person name="Powell A.J."/>
            <person name="Barry K."/>
            <person name="Miller A.N."/>
            <person name="Grigoriev I.V."/>
            <person name="Debuchy R."/>
            <person name="Gladieux P."/>
            <person name="Thoren M.H."/>
            <person name="Johannesson H."/>
        </authorList>
    </citation>
    <scope>NUCLEOTIDE SEQUENCE</scope>
    <source>
        <strain evidence="12">SMH4131-1</strain>
    </source>
</reference>
<organism evidence="12 13">
    <name type="scientific">Cercophora scortea</name>
    <dbReference type="NCBI Taxonomy" id="314031"/>
    <lineage>
        <taxon>Eukaryota</taxon>
        <taxon>Fungi</taxon>
        <taxon>Dikarya</taxon>
        <taxon>Ascomycota</taxon>
        <taxon>Pezizomycotina</taxon>
        <taxon>Sordariomycetes</taxon>
        <taxon>Sordariomycetidae</taxon>
        <taxon>Sordariales</taxon>
        <taxon>Lasiosphaeriaceae</taxon>
        <taxon>Cercophora</taxon>
    </lineage>
</organism>
<feature type="disulfide bond" evidence="9">
    <location>
        <begin position="46"/>
        <end position="53"/>
    </location>
</feature>
<feature type="chain" id="PRO_5042075997" description="CFEM domain-containing protein" evidence="10">
    <location>
        <begin position="20"/>
        <end position="191"/>
    </location>
</feature>